<feature type="transmembrane region" description="Helical" evidence="8">
    <location>
        <begin position="535"/>
        <end position="557"/>
    </location>
</feature>
<dbReference type="KEGG" id="llh:I41_34270"/>
<comment type="subcellular location">
    <subcellularLocation>
        <location evidence="1">Membrane</location>
        <topology evidence="1">Multi-pass membrane protein</topology>
    </subcellularLocation>
</comment>
<feature type="transmembrane region" description="Helical" evidence="8">
    <location>
        <begin position="170"/>
        <end position="192"/>
    </location>
</feature>
<comment type="similarity">
    <text evidence="2">Belongs to the ammonia transporter channel (TC 1.A.11.2) family.</text>
</comment>
<keyword evidence="4 8" id="KW-0812">Transmembrane</keyword>
<dbReference type="EMBL" id="CP036339">
    <property type="protein sequence ID" value="QDT74232.1"/>
    <property type="molecule type" value="Genomic_DNA"/>
</dbReference>
<evidence type="ECO:0000256" key="6">
    <source>
        <dbReference type="ARBA" id="ARBA00023136"/>
    </source>
</evidence>
<evidence type="ECO:0000256" key="4">
    <source>
        <dbReference type="ARBA" id="ARBA00022692"/>
    </source>
</evidence>
<dbReference type="PROSITE" id="PS01219">
    <property type="entry name" value="AMMONIUM_TRANSP"/>
    <property type="match status" value="1"/>
</dbReference>
<feature type="transmembrane region" description="Helical" evidence="8">
    <location>
        <begin position="278"/>
        <end position="298"/>
    </location>
</feature>
<dbReference type="Proteomes" id="UP000317909">
    <property type="component" value="Chromosome"/>
</dbReference>
<feature type="transmembrane region" description="Helical" evidence="8">
    <location>
        <begin position="318"/>
        <end position="339"/>
    </location>
</feature>
<evidence type="ECO:0000256" key="3">
    <source>
        <dbReference type="ARBA" id="ARBA00022448"/>
    </source>
</evidence>
<dbReference type="PANTHER" id="PTHR11730">
    <property type="entry name" value="AMMONIUM TRANSPORTER"/>
    <property type="match status" value="1"/>
</dbReference>
<proteinExistence type="inferred from homology"/>
<dbReference type="RefSeq" id="WP_145434004.1">
    <property type="nucleotide sequence ID" value="NZ_CP036339.1"/>
</dbReference>
<feature type="transmembrane region" description="Helical" evidence="8">
    <location>
        <begin position="359"/>
        <end position="376"/>
    </location>
</feature>
<sequence length="596" mass="62854">MGCTSHWSPKLRGPWWGLLSLLLVFSLTASTAPTVWAQEAAAETAEEAEAPAEAPAEVVEEEAAVVVEEEAAPAPTYLAPAAEGGAWPDAGGGAAGYWTTPGAGPVGDGAPAEMTPDKLYDRIAHNLFSINVLWVIIAGCLVMFMQAGFMMVETGLCRAKNSAHTSAMNLMIYPLGCLAFWVYGFGIGWGNWWNAPVAPGWYSPIGPGTVALDSGFSITTGEGDDAKSFGIIGTEGFFLNNLDDVSIMTLFFFMMVFMDTTATIPTGTLAERWAWKNFILFGLWIALPYCIYAHWVWGGGWLAQAGKNWGLGHGAVDFAGSGVVHSMGGIIALVGGILIGPRIGKYVDGKPRAIPGHNIPMVVAGTFILAFGWFGFNAGSTLSGTDLRLATVVVNTMLASVAGAISCMFYMMLRGMKPDPSMICNGMLAGLVAVTAPCAFIDSWAAVLIGAIAGVLVVISVIFWDKMGIDDPVGAISVHGVNGIWGVLSLGLFANGKYGMGWNGVVREKWDSTLDSDGVLTDGVRGLFYGDSSQFMAQALSAVTVLVFGAVASFILFKISNLITPMRVPADVEKEGLDMAEMGATGYPDFMPAPHV</sequence>
<dbReference type="Pfam" id="PF00909">
    <property type="entry name" value="Ammonium_transp"/>
    <property type="match status" value="2"/>
</dbReference>
<evidence type="ECO:0000256" key="2">
    <source>
        <dbReference type="ARBA" id="ARBA00005887"/>
    </source>
</evidence>
<feature type="transmembrane region" description="Helical" evidence="8">
    <location>
        <begin position="245"/>
        <end position="266"/>
    </location>
</feature>
<feature type="transmembrane region" description="Helical" evidence="8">
    <location>
        <begin position="446"/>
        <end position="464"/>
    </location>
</feature>
<keyword evidence="3" id="KW-0813">Transport</keyword>
<dbReference type="PANTHER" id="PTHR11730:SF6">
    <property type="entry name" value="AMMONIUM TRANSPORTER"/>
    <property type="match status" value="1"/>
</dbReference>
<feature type="transmembrane region" description="Helical" evidence="8">
    <location>
        <begin position="476"/>
        <end position="494"/>
    </location>
</feature>
<keyword evidence="6 8" id="KW-0472">Membrane</keyword>
<dbReference type="InterPro" id="IPR024041">
    <property type="entry name" value="NH4_transpt_AmtB-like_dom"/>
</dbReference>
<accession>A0A517U0T7</accession>
<evidence type="ECO:0000259" key="9">
    <source>
        <dbReference type="Pfam" id="PF00909"/>
    </source>
</evidence>
<dbReference type="InterPro" id="IPR018047">
    <property type="entry name" value="Ammonium_transpt_CS"/>
</dbReference>
<dbReference type="SUPFAM" id="SSF111352">
    <property type="entry name" value="Ammonium transporter"/>
    <property type="match status" value="1"/>
</dbReference>
<evidence type="ECO:0000256" key="7">
    <source>
        <dbReference type="ARBA" id="ARBA00023177"/>
    </source>
</evidence>
<feature type="transmembrane region" description="Helical" evidence="8">
    <location>
        <begin position="127"/>
        <end position="149"/>
    </location>
</feature>
<protein>
    <submittedName>
        <fullName evidence="10">Ammonia channel</fullName>
    </submittedName>
</protein>
<keyword evidence="11" id="KW-1185">Reference proteome</keyword>
<evidence type="ECO:0000313" key="11">
    <source>
        <dbReference type="Proteomes" id="UP000317909"/>
    </source>
</evidence>
<feature type="domain" description="Ammonium transporter AmtB-like" evidence="9">
    <location>
        <begin position="133"/>
        <end position="193"/>
    </location>
</feature>
<feature type="transmembrane region" description="Helical" evidence="8">
    <location>
        <begin position="388"/>
        <end position="410"/>
    </location>
</feature>
<dbReference type="Gene3D" id="1.10.3430.10">
    <property type="entry name" value="Ammonium transporter AmtB like domains"/>
    <property type="match status" value="1"/>
</dbReference>
<evidence type="ECO:0000256" key="8">
    <source>
        <dbReference type="SAM" id="Phobius"/>
    </source>
</evidence>
<gene>
    <name evidence="10" type="primary">amtB_2</name>
    <name evidence="10" type="ORF">I41_34270</name>
</gene>
<dbReference type="InterPro" id="IPR029020">
    <property type="entry name" value="Ammonium/urea_transptr"/>
</dbReference>
<feature type="domain" description="Ammonium transporter AmtB-like" evidence="9">
    <location>
        <begin position="215"/>
        <end position="587"/>
    </location>
</feature>
<dbReference type="GO" id="GO:0016020">
    <property type="term" value="C:membrane"/>
    <property type="evidence" value="ECO:0007669"/>
    <property type="project" value="UniProtKB-SubCell"/>
</dbReference>
<evidence type="ECO:0000256" key="1">
    <source>
        <dbReference type="ARBA" id="ARBA00004141"/>
    </source>
</evidence>
<evidence type="ECO:0000313" key="10">
    <source>
        <dbReference type="EMBL" id="QDT74232.1"/>
    </source>
</evidence>
<dbReference type="GO" id="GO:0097272">
    <property type="term" value="P:ammonium homeostasis"/>
    <property type="evidence" value="ECO:0007669"/>
    <property type="project" value="TreeGrafter"/>
</dbReference>
<name>A0A517U0T7_9BACT</name>
<keyword evidence="7" id="KW-0924">Ammonia transport</keyword>
<evidence type="ECO:0000256" key="5">
    <source>
        <dbReference type="ARBA" id="ARBA00022989"/>
    </source>
</evidence>
<organism evidence="10 11">
    <name type="scientific">Lacipirellula limnantheis</name>
    <dbReference type="NCBI Taxonomy" id="2528024"/>
    <lineage>
        <taxon>Bacteria</taxon>
        <taxon>Pseudomonadati</taxon>
        <taxon>Planctomycetota</taxon>
        <taxon>Planctomycetia</taxon>
        <taxon>Pirellulales</taxon>
        <taxon>Lacipirellulaceae</taxon>
        <taxon>Lacipirellula</taxon>
    </lineage>
</organism>
<dbReference type="AlphaFoldDB" id="A0A517U0T7"/>
<keyword evidence="5 8" id="KW-1133">Transmembrane helix</keyword>
<reference evidence="10 11" key="1">
    <citation type="submission" date="2019-02" db="EMBL/GenBank/DDBJ databases">
        <title>Deep-cultivation of Planctomycetes and their phenomic and genomic characterization uncovers novel biology.</title>
        <authorList>
            <person name="Wiegand S."/>
            <person name="Jogler M."/>
            <person name="Boedeker C."/>
            <person name="Pinto D."/>
            <person name="Vollmers J."/>
            <person name="Rivas-Marin E."/>
            <person name="Kohn T."/>
            <person name="Peeters S.H."/>
            <person name="Heuer A."/>
            <person name="Rast P."/>
            <person name="Oberbeckmann S."/>
            <person name="Bunk B."/>
            <person name="Jeske O."/>
            <person name="Meyerdierks A."/>
            <person name="Storesund J.E."/>
            <person name="Kallscheuer N."/>
            <person name="Luecker S."/>
            <person name="Lage O.M."/>
            <person name="Pohl T."/>
            <person name="Merkel B.J."/>
            <person name="Hornburger P."/>
            <person name="Mueller R.-W."/>
            <person name="Bruemmer F."/>
            <person name="Labrenz M."/>
            <person name="Spormann A.M."/>
            <person name="Op den Camp H."/>
            <person name="Overmann J."/>
            <person name="Amann R."/>
            <person name="Jetten M.S.M."/>
            <person name="Mascher T."/>
            <person name="Medema M.H."/>
            <person name="Devos D.P."/>
            <person name="Kaster A.-K."/>
            <person name="Ovreas L."/>
            <person name="Rohde M."/>
            <person name="Galperin M.Y."/>
            <person name="Jogler C."/>
        </authorList>
    </citation>
    <scope>NUCLEOTIDE SEQUENCE [LARGE SCALE GENOMIC DNA]</scope>
    <source>
        <strain evidence="10 11">I41</strain>
    </source>
</reference>
<dbReference type="GO" id="GO:0008519">
    <property type="term" value="F:ammonium channel activity"/>
    <property type="evidence" value="ECO:0007669"/>
    <property type="project" value="InterPro"/>
</dbReference>
<feature type="transmembrane region" description="Helical" evidence="8">
    <location>
        <begin position="422"/>
        <end position="440"/>
    </location>
</feature>
<dbReference type="OrthoDB" id="9814202at2"/>